<evidence type="ECO:0000313" key="6">
    <source>
        <dbReference type="Proteomes" id="UP000436088"/>
    </source>
</evidence>
<dbReference type="GO" id="GO:0045727">
    <property type="term" value="P:positive regulation of translation"/>
    <property type="evidence" value="ECO:0007669"/>
    <property type="project" value="TreeGrafter"/>
</dbReference>
<keyword evidence="6" id="KW-1185">Reference proteome</keyword>
<evidence type="ECO:0000256" key="1">
    <source>
        <dbReference type="ARBA" id="ARBA00007626"/>
    </source>
</evidence>
<keyword evidence="2" id="KW-0677">Repeat</keyword>
<evidence type="ECO:0000259" key="4">
    <source>
        <dbReference type="Pfam" id="PF17177"/>
    </source>
</evidence>
<dbReference type="InterPro" id="IPR033443">
    <property type="entry name" value="PROP1-like_PPR_dom"/>
</dbReference>
<dbReference type="EMBL" id="VEPZ02000320">
    <property type="protein sequence ID" value="KAE8727019.1"/>
    <property type="molecule type" value="Genomic_DNA"/>
</dbReference>
<dbReference type="GO" id="GO:0042134">
    <property type="term" value="F:rRNA primary transcript binding"/>
    <property type="evidence" value="ECO:0007669"/>
    <property type="project" value="TreeGrafter"/>
</dbReference>
<dbReference type="PROSITE" id="PS51375">
    <property type="entry name" value="PPR"/>
    <property type="match status" value="3"/>
</dbReference>
<dbReference type="GO" id="GO:0009570">
    <property type="term" value="C:chloroplast stroma"/>
    <property type="evidence" value="ECO:0007669"/>
    <property type="project" value="TreeGrafter"/>
</dbReference>
<dbReference type="InterPro" id="IPR002885">
    <property type="entry name" value="PPR_rpt"/>
</dbReference>
<proteinExistence type="inferred from homology"/>
<sequence length="324" mass="36416">MFTFSVLAKIFGAAVDYEGIKYVLQEMKSVGVRPNLFVYNTLIEAVGRVGKPAFARSIFEDLVASGLTPNEKTLTAVAKIYGKAGWEIDALKLWEEMKSKNWSMDYILYNTLLTMFADIDGSGGNVDKAMELFEEMSEVGVELNVMGCTCLIQCLGKAGRIDELVRVFTVEDMGRVLACLQQANPLLVAFVNLIEDEKSTLDTVKEEFKYILSDTKDDARRPICNCLIDICRSKNLHGRAHDLLYLGTLYGLYPRLHNKTTYEWSLNVRTLSVGAALTALEEWRGLWPKSLSEHKRCWSCSRLKPVPPELINSPKDCPIPLLLI</sequence>
<dbReference type="PANTHER" id="PTHR47447">
    <property type="entry name" value="OS03G0856100 PROTEIN"/>
    <property type="match status" value="1"/>
</dbReference>
<dbReference type="InterPro" id="IPR011990">
    <property type="entry name" value="TPR-like_helical_dom_sf"/>
</dbReference>
<accession>A0A6A3CIQ9</accession>
<dbReference type="Gene3D" id="1.25.40.10">
    <property type="entry name" value="Tetratricopeptide repeat domain"/>
    <property type="match status" value="1"/>
</dbReference>
<feature type="repeat" description="PPR" evidence="3">
    <location>
        <begin position="70"/>
        <end position="104"/>
    </location>
</feature>
<evidence type="ECO:0000256" key="2">
    <source>
        <dbReference type="ARBA" id="ARBA00022737"/>
    </source>
</evidence>
<comment type="caution">
    <text evidence="5">The sequence shown here is derived from an EMBL/GenBank/DDBJ whole genome shotgun (WGS) entry which is preliminary data.</text>
</comment>
<dbReference type="NCBIfam" id="TIGR00756">
    <property type="entry name" value="PPR"/>
    <property type="match status" value="3"/>
</dbReference>
<dbReference type="Proteomes" id="UP000436088">
    <property type="component" value="Unassembled WGS sequence"/>
</dbReference>
<comment type="similarity">
    <text evidence="1">Belongs to the PPR family. P subfamily.</text>
</comment>
<dbReference type="GO" id="GO:0003729">
    <property type="term" value="F:mRNA binding"/>
    <property type="evidence" value="ECO:0007669"/>
    <property type="project" value="TreeGrafter"/>
</dbReference>
<dbReference type="Pfam" id="PF13812">
    <property type="entry name" value="PPR_3"/>
    <property type="match status" value="1"/>
</dbReference>
<reference evidence="5" key="1">
    <citation type="submission" date="2019-09" db="EMBL/GenBank/DDBJ databases">
        <title>Draft genome information of white flower Hibiscus syriacus.</title>
        <authorList>
            <person name="Kim Y.-M."/>
        </authorList>
    </citation>
    <scope>NUCLEOTIDE SEQUENCE [LARGE SCALE GENOMIC DNA]</scope>
    <source>
        <strain evidence="5">YM2019G1</strain>
    </source>
</reference>
<gene>
    <name evidence="5" type="ORF">F3Y22_tig00005929pilonHSYRG00051</name>
</gene>
<dbReference type="PANTHER" id="PTHR47447:SF3">
    <property type="entry name" value="OS03G0856100 PROTEIN"/>
    <property type="match status" value="1"/>
</dbReference>
<organism evidence="5 6">
    <name type="scientific">Hibiscus syriacus</name>
    <name type="common">Rose of Sharon</name>
    <dbReference type="NCBI Taxonomy" id="106335"/>
    <lineage>
        <taxon>Eukaryota</taxon>
        <taxon>Viridiplantae</taxon>
        <taxon>Streptophyta</taxon>
        <taxon>Embryophyta</taxon>
        <taxon>Tracheophyta</taxon>
        <taxon>Spermatophyta</taxon>
        <taxon>Magnoliopsida</taxon>
        <taxon>eudicotyledons</taxon>
        <taxon>Gunneridae</taxon>
        <taxon>Pentapetalae</taxon>
        <taxon>rosids</taxon>
        <taxon>malvids</taxon>
        <taxon>Malvales</taxon>
        <taxon>Malvaceae</taxon>
        <taxon>Malvoideae</taxon>
        <taxon>Hibiscus</taxon>
    </lineage>
</organism>
<feature type="repeat" description="PPR" evidence="3">
    <location>
        <begin position="35"/>
        <end position="69"/>
    </location>
</feature>
<dbReference type="AlphaFoldDB" id="A0A6A3CIQ9"/>
<name>A0A6A3CIQ9_HIBSY</name>
<evidence type="ECO:0000313" key="5">
    <source>
        <dbReference type="EMBL" id="KAE8727019.1"/>
    </source>
</evidence>
<protein>
    <submittedName>
        <fullName evidence="5">Pentatricopeptide repeat-containing protein</fullName>
    </submittedName>
</protein>
<feature type="domain" description="PROP1-like PPR" evidence="4">
    <location>
        <begin position="56"/>
        <end position="167"/>
    </location>
</feature>
<evidence type="ECO:0000256" key="3">
    <source>
        <dbReference type="PROSITE-ProRule" id="PRU00708"/>
    </source>
</evidence>
<feature type="repeat" description="PPR" evidence="3">
    <location>
        <begin position="105"/>
        <end position="143"/>
    </location>
</feature>
<dbReference type="Pfam" id="PF17177">
    <property type="entry name" value="PPR_long"/>
    <property type="match status" value="1"/>
</dbReference>